<reference evidence="1 2" key="1">
    <citation type="submission" date="2016-10" db="EMBL/GenBank/DDBJ databases">
        <title>Draft genome sequence of Coniochaeta ligniaria NRRL30616, a lignocellulolytic fungus for bioabatement of inhibitors in plant biomass hydrolysates.</title>
        <authorList>
            <consortium name="DOE Joint Genome Institute"/>
            <person name="Jimenez D.J."/>
            <person name="Hector R.E."/>
            <person name="Riley R."/>
            <person name="Sun H."/>
            <person name="Grigoriev I.V."/>
            <person name="Van Elsas J.D."/>
            <person name="Nichols N.N."/>
        </authorList>
    </citation>
    <scope>NUCLEOTIDE SEQUENCE [LARGE SCALE GENOMIC DNA]</scope>
    <source>
        <strain evidence="1 2">NRRL 30616</strain>
    </source>
</reference>
<dbReference type="Proteomes" id="UP000182658">
    <property type="component" value="Unassembled WGS sequence"/>
</dbReference>
<dbReference type="OrthoDB" id="5194348at2759"/>
<feature type="non-terminal residue" evidence="1">
    <location>
        <position position="72"/>
    </location>
</feature>
<dbReference type="EMBL" id="KV875103">
    <property type="protein sequence ID" value="OIW24567.1"/>
    <property type="molecule type" value="Genomic_DNA"/>
</dbReference>
<sequence>QQATTCTSDLVVTDDCTDVMNPIACYNQYRWNTRTLSCIEGANDTERKRKACKCCSCIGTVMCNWVKTQKYC</sequence>
<accession>A0A1J7IA59</accession>
<dbReference type="InParanoid" id="A0A1J7IA59"/>
<evidence type="ECO:0000313" key="2">
    <source>
        <dbReference type="Proteomes" id="UP000182658"/>
    </source>
</evidence>
<name>A0A1J7IA59_9PEZI</name>
<dbReference type="AlphaFoldDB" id="A0A1J7IA59"/>
<keyword evidence="2" id="KW-1185">Reference proteome</keyword>
<gene>
    <name evidence="1" type="ORF">CONLIGDRAFT_565931</name>
</gene>
<feature type="non-terminal residue" evidence="1">
    <location>
        <position position="1"/>
    </location>
</feature>
<organism evidence="1 2">
    <name type="scientific">Coniochaeta ligniaria NRRL 30616</name>
    <dbReference type="NCBI Taxonomy" id="1408157"/>
    <lineage>
        <taxon>Eukaryota</taxon>
        <taxon>Fungi</taxon>
        <taxon>Dikarya</taxon>
        <taxon>Ascomycota</taxon>
        <taxon>Pezizomycotina</taxon>
        <taxon>Sordariomycetes</taxon>
        <taxon>Sordariomycetidae</taxon>
        <taxon>Coniochaetales</taxon>
        <taxon>Coniochaetaceae</taxon>
        <taxon>Coniochaeta</taxon>
    </lineage>
</organism>
<evidence type="ECO:0000313" key="1">
    <source>
        <dbReference type="EMBL" id="OIW24567.1"/>
    </source>
</evidence>
<proteinExistence type="predicted"/>
<protein>
    <submittedName>
        <fullName evidence="1">Uncharacterized protein</fullName>
    </submittedName>
</protein>